<evidence type="ECO:0000256" key="1">
    <source>
        <dbReference type="SAM" id="Phobius"/>
    </source>
</evidence>
<keyword evidence="1" id="KW-0812">Transmembrane</keyword>
<keyword evidence="1" id="KW-0472">Membrane</keyword>
<gene>
    <name evidence="2" type="ORF">B0T26DRAFT_793670</name>
</gene>
<feature type="transmembrane region" description="Helical" evidence="1">
    <location>
        <begin position="264"/>
        <end position="282"/>
    </location>
</feature>
<dbReference type="RefSeq" id="XP_060290543.1">
    <property type="nucleotide sequence ID" value="XM_060446883.1"/>
</dbReference>
<keyword evidence="1" id="KW-1133">Transmembrane helix</keyword>
<protein>
    <submittedName>
        <fullName evidence="2">Uncharacterized protein</fullName>
    </submittedName>
</protein>
<comment type="caution">
    <text evidence="2">The sequence shown here is derived from an EMBL/GenBank/DDBJ whole genome shotgun (WGS) entry which is preliminary data.</text>
</comment>
<accession>A0AA40DHF8</accession>
<dbReference type="AlphaFoldDB" id="A0AA40DHF8"/>
<organism evidence="2 3">
    <name type="scientific">Lasiosphaeria miniovina</name>
    <dbReference type="NCBI Taxonomy" id="1954250"/>
    <lineage>
        <taxon>Eukaryota</taxon>
        <taxon>Fungi</taxon>
        <taxon>Dikarya</taxon>
        <taxon>Ascomycota</taxon>
        <taxon>Pezizomycotina</taxon>
        <taxon>Sordariomycetes</taxon>
        <taxon>Sordariomycetidae</taxon>
        <taxon>Sordariales</taxon>
        <taxon>Lasiosphaeriaceae</taxon>
        <taxon>Lasiosphaeria</taxon>
    </lineage>
</organism>
<feature type="transmembrane region" description="Helical" evidence="1">
    <location>
        <begin position="167"/>
        <end position="193"/>
    </location>
</feature>
<dbReference type="GeneID" id="85330153"/>
<evidence type="ECO:0000313" key="3">
    <source>
        <dbReference type="Proteomes" id="UP001172101"/>
    </source>
</evidence>
<feature type="transmembrane region" description="Helical" evidence="1">
    <location>
        <begin position="239"/>
        <end position="258"/>
    </location>
</feature>
<name>A0AA40DHF8_9PEZI</name>
<keyword evidence="3" id="KW-1185">Reference proteome</keyword>
<evidence type="ECO:0000313" key="2">
    <source>
        <dbReference type="EMBL" id="KAK0703684.1"/>
    </source>
</evidence>
<dbReference type="EMBL" id="JAUIRO010000008">
    <property type="protein sequence ID" value="KAK0703684.1"/>
    <property type="molecule type" value="Genomic_DNA"/>
</dbReference>
<feature type="transmembrane region" description="Helical" evidence="1">
    <location>
        <begin position="132"/>
        <end position="155"/>
    </location>
</feature>
<dbReference type="Proteomes" id="UP001172101">
    <property type="component" value="Unassembled WGS sequence"/>
</dbReference>
<sequence length="334" mass="36619">MTSSSNEVCELWNGQGLVRALGEAPIREFICLTPRAEPDLELPPKMKELREAQDDGYLEECDLREYTQPGKKANATKSPLFHRMTASPPDFNDDYSTSSDASRRCIIIRNTDSAAPNLSLNIRNRAGIGEHIAIVVAAALIQLGVVFYAGFATYYPTMGYPKDGLAVAGYAFPCVVTGIFMLVVGMFTSAHVVDSGTVEKAYKVKINDQSFGSFALYPPEPRSLILTSIRAPPDVKLKAKTVAATLVALCGFFIQFVGLRGSHWSIFVAQLGATIMVGLRAWMRRAAYAAKPCRLALPRGYEMDWLATTFDSLAGAPWRNGLTRLTPWSRLNHG</sequence>
<proteinExistence type="predicted"/>
<reference evidence="2" key="1">
    <citation type="submission" date="2023-06" db="EMBL/GenBank/DDBJ databases">
        <title>Genome-scale phylogeny and comparative genomics of the fungal order Sordariales.</title>
        <authorList>
            <consortium name="Lawrence Berkeley National Laboratory"/>
            <person name="Hensen N."/>
            <person name="Bonometti L."/>
            <person name="Westerberg I."/>
            <person name="Brannstrom I.O."/>
            <person name="Guillou S."/>
            <person name="Cros-Aarteil S."/>
            <person name="Calhoun S."/>
            <person name="Haridas S."/>
            <person name="Kuo A."/>
            <person name="Mondo S."/>
            <person name="Pangilinan J."/>
            <person name="Riley R."/>
            <person name="LaButti K."/>
            <person name="Andreopoulos B."/>
            <person name="Lipzen A."/>
            <person name="Chen C."/>
            <person name="Yanf M."/>
            <person name="Daum C."/>
            <person name="Ng V."/>
            <person name="Clum A."/>
            <person name="Steindorff A."/>
            <person name="Ohm R."/>
            <person name="Martin F."/>
            <person name="Silar P."/>
            <person name="Natvig D."/>
            <person name="Lalanne C."/>
            <person name="Gautier V."/>
            <person name="Ament-velasquez S.L."/>
            <person name="Kruys A."/>
            <person name="Hutchinson M.I."/>
            <person name="Powell A.J."/>
            <person name="Barry K."/>
            <person name="Miller A.N."/>
            <person name="Grigoriev I.V."/>
            <person name="Debuchy R."/>
            <person name="Gladieux P."/>
            <person name="Thoren M.H."/>
            <person name="Johannesson H."/>
        </authorList>
    </citation>
    <scope>NUCLEOTIDE SEQUENCE</scope>
    <source>
        <strain evidence="2">SMH2392-1A</strain>
    </source>
</reference>